<sequence>MDFTKLDDTTKEHASTAGRLYARTGGVSEAVALAAQRLQVDQELRPVFANGVKECKEMLTAILNDDIRGNFYEGMGCVGGCVGGPKRIIDTEIGKEFVNQYAQEALFDTPLDNPYVIEIMNRLGFKTVDNFLQKSDILTRDFDA</sequence>
<accession>A0A645GP65</accession>
<feature type="domain" description="Iron hydrogenase large subunit C-terminal" evidence="1">
    <location>
        <begin position="2"/>
        <end position="85"/>
    </location>
</feature>
<comment type="caution">
    <text evidence="2">The sequence shown here is derived from an EMBL/GenBank/DDBJ whole genome shotgun (WGS) entry which is preliminary data.</text>
</comment>
<evidence type="ECO:0000313" key="2">
    <source>
        <dbReference type="EMBL" id="MPN28701.1"/>
    </source>
</evidence>
<gene>
    <name evidence="2" type="ORF">SDC9_176146</name>
</gene>
<name>A0A645GP65_9ZZZZ</name>
<evidence type="ECO:0000259" key="1">
    <source>
        <dbReference type="Pfam" id="PF02906"/>
    </source>
</evidence>
<dbReference type="Gene3D" id="3.40.950.10">
    <property type="entry name" value="Fe-only Hydrogenase (Larger Subunit), Chain L, domain 3"/>
    <property type="match status" value="1"/>
</dbReference>
<reference evidence="2" key="1">
    <citation type="submission" date="2019-08" db="EMBL/GenBank/DDBJ databases">
        <authorList>
            <person name="Kucharzyk K."/>
            <person name="Murdoch R.W."/>
            <person name="Higgins S."/>
            <person name="Loffler F."/>
        </authorList>
    </citation>
    <scope>NUCLEOTIDE SEQUENCE</scope>
</reference>
<proteinExistence type="predicted"/>
<organism evidence="2">
    <name type="scientific">bioreactor metagenome</name>
    <dbReference type="NCBI Taxonomy" id="1076179"/>
    <lineage>
        <taxon>unclassified sequences</taxon>
        <taxon>metagenomes</taxon>
        <taxon>ecological metagenomes</taxon>
    </lineage>
</organism>
<dbReference type="InterPro" id="IPR009016">
    <property type="entry name" value="Fe_hydrogenase"/>
</dbReference>
<dbReference type="InterPro" id="IPR004108">
    <property type="entry name" value="Fe_hydrogenase_lsu_C"/>
</dbReference>
<protein>
    <recommendedName>
        <fullName evidence="1">Iron hydrogenase large subunit C-terminal domain-containing protein</fullName>
    </recommendedName>
</protein>
<dbReference type="SUPFAM" id="SSF53920">
    <property type="entry name" value="Fe-only hydrogenase"/>
    <property type="match status" value="1"/>
</dbReference>
<dbReference type="EMBL" id="VSSQ01079087">
    <property type="protein sequence ID" value="MPN28701.1"/>
    <property type="molecule type" value="Genomic_DNA"/>
</dbReference>
<dbReference type="AlphaFoldDB" id="A0A645GP65"/>
<dbReference type="Pfam" id="PF02906">
    <property type="entry name" value="Fe_hyd_lg_C"/>
    <property type="match status" value="1"/>
</dbReference>